<dbReference type="AlphaFoldDB" id="A0A3M6TGQ5"/>
<accession>A0A3M6TGQ5</accession>
<feature type="domain" description="UTP25 NTP hydrolase-like" evidence="1">
    <location>
        <begin position="52"/>
        <end position="94"/>
    </location>
</feature>
<protein>
    <recommendedName>
        <fullName evidence="1">UTP25 NTP hydrolase-like domain-containing protein</fullName>
    </recommendedName>
</protein>
<proteinExistence type="predicted"/>
<evidence type="ECO:0000313" key="3">
    <source>
        <dbReference type="Proteomes" id="UP000275408"/>
    </source>
</evidence>
<dbReference type="Pfam" id="PF22916">
    <property type="entry name" value="UTP25_NTPase-like"/>
    <property type="match status" value="1"/>
</dbReference>
<evidence type="ECO:0000313" key="2">
    <source>
        <dbReference type="EMBL" id="RMX40573.1"/>
    </source>
</evidence>
<dbReference type="Proteomes" id="UP000275408">
    <property type="component" value="Unassembled WGS sequence"/>
</dbReference>
<dbReference type="STRING" id="46731.A0A3M6TGQ5"/>
<name>A0A3M6TGQ5_POCDA</name>
<organism evidence="2 3">
    <name type="scientific">Pocillopora damicornis</name>
    <name type="common">Cauliflower coral</name>
    <name type="synonym">Millepora damicornis</name>
    <dbReference type="NCBI Taxonomy" id="46731"/>
    <lineage>
        <taxon>Eukaryota</taxon>
        <taxon>Metazoa</taxon>
        <taxon>Cnidaria</taxon>
        <taxon>Anthozoa</taxon>
        <taxon>Hexacorallia</taxon>
        <taxon>Scleractinia</taxon>
        <taxon>Astrocoeniina</taxon>
        <taxon>Pocilloporidae</taxon>
        <taxon>Pocillopora</taxon>
    </lineage>
</organism>
<gene>
    <name evidence="2" type="ORF">pdam_00016583</name>
</gene>
<keyword evidence="3" id="KW-1185">Reference proteome</keyword>
<dbReference type="EMBL" id="RCHS01003615">
    <property type="protein sequence ID" value="RMX40573.1"/>
    <property type="molecule type" value="Genomic_DNA"/>
</dbReference>
<sequence>MGNGGWEMENEKWRMGNGGWEMENGKWRVGNGEWETENGKWRMGNGEWAVGNGNIDEYFRNGISVMKKCVKLYAKYPSVVTVASPLGLRMMIIGSAGYF</sequence>
<reference evidence="2 3" key="1">
    <citation type="journal article" date="2018" name="Sci. Rep.">
        <title>Comparative analysis of the Pocillopora damicornis genome highlights role of immune system in coral evolution.</title>
        <authorList>
            <person name="Cunning R."/>
            <person name="Bay R.A."/>
            <person name="Gillette P."/>
            <person name="Baker A.C."/>
            <person name="Traylor-Knowles N."/>
        </authorList>
    </citation>
    <scope>NUCLEOTIDE SEQUENCE [LARGE SCALE GENOMIC DNA]</scope>
    <source>
        <strain evidence="2">RSMAS</strain>
        <tissue evidence="2">Whole animal</tissue>
    </source>
</reference>
<dbReference type="InterPro" id="IPR053940">
    <property type="entry name" value="UTP25_NTPase-like"/>
</dbReference>
<evidence type="ECO:0000259" key="1">
    <source>
        <dbReference type="Pfam" id="PF22916"/>
    </source>
</evidence>
<comment type="caution">
    <text evidence="2">The sequence shown here is derived from an EMBL/GenBank/DDBJ whole genome shotgun (WGS) entry which is preliminary data.</text>
</comment>